<comment type="caution">
    <text evidence="2">The sequence shown here is derived from an EMBL/GenBank/DDBJ whole genome shotgun (WGS) entry which is preliminary data.</text>
</comment>
<dbReference type="EMBL" id="REGN01001437">
    <property type="protein sequence ID" value="RNA34688.1"/>
    <property type="molecule type" value="Genomic_DNA"/>
</dbReference>
<dbReference type="Proteomes" id="UP000276133">
    <property type="component" value="Unassembled WGS sequence"/>
</dbReference>
<feature type="compositionally biased region" description="Low complexity" evidence="1">
    <location>
        <begin position="1"/>
        <end position="18"/>
    </location>
</feature>
<accession>A0A3M7SGH2</accession>
<keyword evidence="3" id="KW-1185">Reference proteome</keyword>
<feature type="region of interest" description="Disordered" evidence="1">
    <location>
        <begin position="1"/>
        <end position="31"/>
    </location>
</feature>
<proteinExistence type="predicted"/>
<protein>
    <submittedName>
        <fullName evidence="2">Uncharacterized protein</fullName>
    </submittedName>
</protein>
<evidence type="ECO:0000256" key="1">
    <source>
        <dbReference type="SAM" id="MobiDB-lite"/>
    </source>
</evidence>
<sequence length="70" mass="7179">MTGAGARSTGAGARWTGAEARSTRAGARSTSAEARTWAAEVGVTSRVAKKGCNRWPAAWTLLGVGIVTYP</sequence>
<name>A0A3M7SGH2_BRAPC</name>
<organism evidence="2 3">
    <name type="scientific">Brachionus plicatilis</name>
    <name type="common">Marine rotifer</name>
    <name type="synonym">Brachionus muelleri</name>
    <dbReference type="NCBI Taxonomy" id="10195"/>
    <lineage>
        <taxon>Eukaryota</taxon>
        <taxon>Metazoa</taxon>
        <taxon>Spiralia</taxon>
        <taxon>Gnathifera</taxon>
        <taxon>Rotifera</taxon>
        <taxon>Eurotatoria</taxon>
        <taxon>Monogononta</taxon>
        <taxon>Pseudotrocha</taxon>
        <taxon>Ploima</taxon>
        <taxon>Brachionidae</taxon>
        <taxon>Brachionus</taxon>
    </lineage>
</organism>
<dbReference type="AlphaFoldDB" id="A0A3M7SGH2"/>
<evidence type="ECO:0000313" key="2">
    <source>
        <dbReference type="EMBL" id="RNA34688.1"/>
    </source>
</evidence>
<gene>
    <name evidence="2" type="ORF">BpHYR1_020966</name>
</gene>
<evidence type="ECO:0000313" key="3">
    <source>
        <dbReference type="Proteomes" id="UP000276133"/>
    </source>
</evidence>
<reference evidence="2 3" key="1">
    <citation type="journal article" date="2018" name="Sci. Rep.">
        <title>Genomic signatures of local adaptation to the degree of environmental predictability in rotifers.</title>
        <authorList>
            <person name="Franch-Gras L."/>
            <person name="Hahn C."/>
            <person name="Garcia-Roger E.M."/>
            <person name="Carmona M.J."/>
            <person name="Serra M."/>
            <person name="Gomez A."/>
        </authorList>
    </citation>
    <scope>NUCLEOTIDE SEQUENCE [LARGE SCALE GENOMIC DNA]</scope>
    <source>
        <strain evidence="2">HYR1</strain>
    </source>
</reference>